<evidence type="ECO:0000313" key="1">
    <source>
        <dbReference type="EMBL" id="KAJ7096775.1"/>
    </source>
</evidence>
<proteinExistence type="predicted"/>
<protein>
    <submittedName>
        <fullName evidence="1">Uncharacterized protein</fullName>
    </submittedName>
</protein>
<name>A0AAD6XUL7_9AGAR</name>
<evidence type="ECO:0000313" key="2">
    <source>
        <dbReference type="Proteomes" id="UP001222325"/>
    </source>
</evidence>
<dbReference type="Proteomes" id="UP001222325">
    <property type="component" value="Unassembled WGS sequence"/>
</dbReference>
<keyword evidence="2" id="KW-1185">Reference proteome</keyword>
<dbReference type="EMBL" id="JARJCN010000011">
    <property type="protein sequence ID" value="KAJ7096775.1"/>
    <property type="molecule type" value="Genomic_DNA"/>
</dbReference>
<organism evidence="1 2">
    <name type="scientific">Mycena belliarum</name>
    <dbReference type="NCBI Taxonomy" id="1033014"/>
    <lineage>
        <taxon>Eukaryota</taxon>
        <taxon>Fungi</taxon>
        <taxon>Dikarya</taxon>
        <taxon>Basidiomycota</taxon>
        <taxon>Agaricomycotina</taxon>
        <taxon>Agaricomycetes</taxon>
        <taxon>Agaricomycetidae</taxon>
        <taxon>Agaricales</taxon>
        <taxon>Marasmiineae</taxon>
        <taxon>Mycenaceae</taxon>
        <taxon>Mycena</taxon>
    </lineage>
</organism>
<gene>
    <name evidence="1" type="ORF">B0H15DRAFT_1019765</name>
</gene>
<sequence>MPPDSHLHRAYPASGASKFGENLPGVEPAHFRRHAWLVAASADDTNDVQSQDQNPEISAARRAMPVVSAPAACLSNILASHAPSFPPWRRQASIYAVFYVLEVFPTRLQGLDLAVVLMHPTRRRYRLIDRRVGAVPTCRCRPRQSSCSGDMLRQNYAVFELIHVFSNAPAAAQFELAGLTCMTCLQHLAFNGATTIFLFNIRASREWCISLRVARLPRSGALRRQSRRGDDTLRAAAIRVAGPPFPSRSHALCPAAAAALAPEISIEVFIIPPLPDLSGLSIRYSEILASRPLQHAFFDFLSYIAPTAASICQFDFRRSSPLRKYGAHPPAISGEVVCSIRVSSFGANPDFERRTRALTSRPRHRSEIHREIHRKALDAPPPPT</sequence>
<reference evidence="1" key="1">
    <citation type="submission" date="2023-03" db="EMBL/GenBank/DDBJ databases">
        <title>Massive genome expansion in bonnet fungi (Mycena s.s.) driven by repeated elements and novel gene families across ecological guilds.</title>
        <authorList>
            <consortium name="Lawrence Berkeley National Laboratory"/>
            <person name="Harder C.B."/>
            <person name="Miyauchi S."/>
            <person name="Viragh M."/>
            <person name="Kuo A."/>
            <person name="Thoen E."/>
            <person name="Andreopoulos B."/>
            <person name="Lu D."/>
            <person name="Skrede I."/>
            <person name="Drula E."/>
            <person name="Henrissat B."/>
            <person name="Morin E."/>
            <person name="Kohler A."/>
            <person name="Barry K."/>
            <person name="LaButti K."/>
            <person name="Morin E."/>
            <person name="Salamov A."/>
            <person name="Lipzen A."/>
            <person name="Mereny Z."/>
            <person name="Hegedus B."/>
            <person name="Baldrian P."/>
            <person name="Stursova M."/>
            <person name="Weitz H."/>
            <person name="Taylor A."/>
            <person name="Grigoriev I.V."/>
            <person name="Nagy L.G."/>
            <person name="Martin F."/>
            <person name="Kauserud H."/>
        </authorList>
    </citation>
    <scope>NUCLEOTIDE SEQUENCE</scope>
    <source>
        <strain evidence="1">CBHHK173m</strain>
    </source>
</reference>
<comment type="caution">
    <text evidence="1">The sequence shown here is derived from an EMBL/GenBank/DDBJ whole genome shotgun (WGS) entry which is preliminary data.</text>
</comment>
<dbReference type="AlphaFoldDB" id="A0AAD6XUL7"/>
<accession>A0AAD6XUL7</accession>